<dbReference type="InterPro" id="IPR005055">
    <property type="entry name" value="A10/PebIII"/>
</dbReference>
<dbReference type="SUPFAM" id="SSF100910">
    <property type="entry name" value="Chemosensory protein Csp2"/>
    <property type="match status" value="1"/>
</dbReference>
<reference evidence="2" key="1">
    <citation type="submission" date="2019-05" db="EMBL/GenBank/DDBJ databases">
        <authorList>
            <person name="Yang H."/>
        </authorList>
    </citation>
    <scope>NUCLEOTIDE SEQUENCE</scope>
</reference>
<dbReference type="AlphaFoldDB" id="A0A6M9BJX9"/>
<keyword evidence="1" id="KW-0732">Signal</keyword>
<dbReference type="InterPro" id="IPR036682">
    <property type="entry name" value="OS_D_A10/PebIII_sf"/>
</dbReference>
<feature type="signal peptide" evidence="1">
    <location>
        <begin position="1"/>
        <end position="18"/>
    </location>
</feature>
<sequence>MRTFGYILLLCCVYAVTGEDEKYTDKFDNIDVKEILENSRLLLAYINCLLETGKCSPEGTELKKHMAEALSNGCKKCTEKQLDGVKLVVKHFVNHDKENWEKLVAKYDPTGEYTKKYEKEAKESGINLSE</sequence>
<evidence type="ECO:0000313" key="2">
    <source>
        <dbReference type="EMBL" id="QKK82651.1"/>
    </source>
</evidence>
<protein>
    <submittedName>
        <fullName evidence="2">Chemosensory protein</fullName>
    </submittedName>
</protein>
<dbReference type="PANTHER" id="PTHR11257:SF12">
    <property type="entry name" value="EJACULATORY BULB-SPECIFIC PROTEIN 3-RELATED"/>
    <property type="match status" value="1"/>
</dbReference>
<feature type="chain" id="PRO_5026882290" evidence="1">
    <location>
        <begin position="19"/>
        <end position="130"/>
    </location>
</feature>
<dbReference type="PANTHER" id="PTHR11257">
    <property type="entry name" value="CHEMOSENSORY PROTEIN-RELATED"/>
    <property type="match status" value="1"/>
</dbReference>
<dbReference type="Pfam" id="PF03392">
    <property type="entry name" value="OS-D"/>
    <property type="match status" value="1"/>
</dbReference>
<organism evidence="2">
    <name type="scientific">Histia rhodope</name>
    <dbReference type="NCBI Taxonomy" id="1453155"/>
    <lineage>
        <taxon>Eukaryota</taxon>
        <taxon>Metazoa</taxon>
        <taxon>Ecdysozoa</taxon>
        <taxon>Arthropoda</taxon>
        <taxon>Hexapoda</taxon>
        <taxon>Insecta</taxon>
        <taxon>Pterygota</taxon>
        <taxon>Neoptera</taxon>
        <taxon>Endopterygota</taxon>
        <taxon>Lepidoptera</taxon>
        <taxon>Glossata</taxon>
        <taxon>Ditrysia</taxon>
        <taxon>Zygaenoidea</taxon>
        <taxon>Zygaenidae</taxon>
        <taxon>Chalcosiinae</taxon>
        <taxon>Histia</taxon>
    </lineage>
</organism>
<name>A0A6M9BJX9_9NEOP</name>
<accession>A0A6M9BJX9</accession>
<proteinExistence type="evidence at transcript level"/>
<dbReference type="Gene3D" id="1.10.2080.10">
    <property type="entry name" value="Insect odorant-binding protein A10/Ejaculatory bulb-specific protein 3"/>
    <property type="match status" value="1"/>
</dbReference>
<gene>
    <name evidence="2" type="primary">CSP7</name>
</gene>
<dbReference type="EMBL" id="MK887147">
    <property type="protein sequence ID" value="QKK82651.1"/>
    <property type="molecule type" value="mRNA"/>
</dbReference>
<evidence type="ECO:0000256" key="1">
    <source>
        <dbReference type="SAM" id="SignalP"/>
    </source>
</evidence>